<dbReference type="EMBL" id="FAUH01000006">
    <property type="protein sequence ID" value="CUU65836.1"/>
    <property type="molecule type" value="Genomic_DNA"/>
</dbReference>
<dbReference type="Pfam" id="PF13193">
    <property type="entry name" value="AMP-binding_C"/>
    <property type="match status" value="1"/>
</dbReference>
<sequence>MNLVDVLDASVRRNPDHTAVEWGGESMTYRELRDAADRAASVFAARGVLPGDRVMVMTLNDPGFLVAMYGIWRCGGVLVPVNHKMTPPEIEQIATHSRAVAGVVSDRLADTAAQGAPGIGWLTTGWEPGTFEDAVSAAEPYTGGLVDETDYAQVLYTSGSTGSPKGCVLTHRAVSAIAPNMVSNMPFAADERMLVCMPVWHASPLNNWVLTTVFIGGTVVLMREYDPAQFLSVLEERRITSVFGAPVAFIAPVQLAKAGAEQGARQPASYDLSAMRMLIYGAAPLGEEMARMLIDAYGTENFYQVYGMTETGPAGSLLKPADQVRKAGSIGRGMLGVDLKVVADDGAEVTADGEGEIWMRCDSMMSVYLSDPSATAEAFIDGWYRTGDVGRVDAEGYIYIADRKKDVIITGGENVYSTEVEEAIRDMPEVRDVAVVGRVHPEWGETVVAVVVTDEGQLLSVDEVRAHLAGKLAKYKIPREVVVARGLPRNPSGKLLKHVIRAEVNA</sequence>
<dbReference type="InterPro" id="IPR020845">
    <property type="entry name" value="AMP-binding_CS"/>
</dbReference>
<comment type="similarity">
    <text evidence="1">Belongs to the ATP-dependent AMP-binding enzyme family.</text>
</comment>
<accession>A0A0X2NK30</accession>
<dbReference type="EC" id="6.2.1.34" evidence="5"/>
<dbReference type="InterPro" id="IPR042099">
    <property type="entry name" value="ANL_N_sf"/>
</dbReference>
<keyword evidence="2 5" id="KW-0436">Ligase</keyword>
<dbReference type="PANTHER" id="PTHR43767:SF1">
    <property type="entry name" value="NONRIBOSOMAL PEPTIDE SYNTHASE PES1 (EUROFUNG)-RELATED"/>
    <property type="match status" value="1"/>
</dbReference>
<feature type="domain" description="AMP-dependent synthetase/ligase" evidence="3">
    <location>
        <begin position="8"/>
        <end position="369"/>
    </location>
</feature>
<dbReference type="Gene3D" id="3.40.50.12780">
    <property type="entry name" value="N-terminal domain of ligase-like"/>
    <property type="match status" value="1"/>
</dbReference>
<dbReference type="Proteomes" id="UP000182498">
    <property type="component" value="Unassembled WGS sequence"/>
</dbReference>
<dbReference type="Gene3D" id="3.30.300.30">
    <property type="match status" value="1"/>
</dbReference>
<keyword evidence="6" id="KW-1185">Reference proteome</keyword>
<dbReference type="AlphaFoldDB" id="A0A0X2NK30"/>
<dbReference type="FunFam" id="3.30.300.30:FF:000008">
    <property type="entry name" value="2,3-dihydroxybenzoate-AMP ligase"/>
    <property type="match status" value="1"/>
</dbReference>
<dbReference type="Pfam" id="PF00501">
    <property type="entry name" value="AMP-binding"/>
    <property type="match status" value="1"/>
</dbReference>
<dbReference type="RefSeq" id="WP_073883860.1">
    <property type="nucleotide sequence ID" value="NZ_FAUH01000006.1"/>
</dbReference>
<dbReference type="InterPro" id="IPR050237">
    <property type="entry name" value="ATP-dep_AMP-bd_enzyme"/>
</dbReference>
<name>A0A0X2NK30_9CORY</name>
<reference evidence="6" key="1">
    <citation type="submission" date="2015-11" db="EMBL/GenBank/DDBJ databases">
        <authorList>
            <person name="Dugat-Bony E."/>
        </authorList>
    </citation>
    <scope>NUCLEOTIDE SEQUENCE [LARGE SCALE GENOMIC DNA]</scope>
    <source>
        <strain evidence="6">Mu292</strain>
    </source>
</reference>
<evidence type="ECO:0000256" key="2">
    <source>
        <dbReference type="ARBA" id="ARBA00022598"/>
    </source>
</evidence>
<dbReference type="InterPro" id="IPR025110">
    <property type="entry name" value="AMP-bd_C"/>
</dbReference>
<dbReference type="PROSITE" id="PS00455">
    <property type="entry name" value="AMP_BINDING"/>
    <property type="match status" value="1"/>
</dbReference>
<evidence type="ECO:0000259" key="3">
    <source>
        <dbReference type="Pfam" id="PF00501"/>
    </source>
</evidence>
<evidence type="ECO:0000313" key="6">
    <source>
        <dbReference type="Proteomes" id="UP000182498"/>
    </source>
</evidence>
<evidence type="ECO:0000256" key="1">
    <source>
        <dbReference type="ARBA" id="ARBA00006432"/>
    </source>
</evidence>
<dbReference type="InterPro" id="IPR000873">
    <property type="entry name" value="AMP-dep_synth/lig_dom"/>
</dbReference>
<organism evidence="5 6">
    <name type="scientific">Corynebacterium variabile</name>
    <dbReference type="NCBI Taxonomy" id="1727"/>
    <lineage>
        <taxon>Bacteria</taxon>
        <taxon>Bacillati</taxon>
        <taxon>Actinomycetota</taxon>
        <taxon>Actinomycetes</taxon>
        <taxon>Mycobacteriales</taxon>
        <taxon>Corynebacteriaceae</taxon>
        <taxon>Corynebacterium</taxon>
    </lineage>
</organism>
<gene>
    <name evidence="5" type="ORF">CVAR292_01171</name>
</gene>
<protein>
    <submittedName>
        <fullName evidence="5">Acyl-CoA synthetases (AMP-forming)/AMP-acid ligases II</fullName>
        <ecNumber evidence="5">6.2.1.34</ecNumber>
    </submittedName>
</protein>
<dbReference type="PANTHER" id="PTHR43767">
    <property type="entry name" value="LONG-CHAIN-FATTY-ACID--COA LIGASE"/>
    <property type="match status" value="1"/>
</dbReference>
<evidence type="ECO:0000259" key="4">
    <source>
        <dbReference type="Pfam" id="PF13193"/>
    </source>
</evidence>
<evidence type="ECO:0000313" key="5">
    <source>
        <dbReference type="EMBL" id="CUU65836.1"/>
    </source>
</evidence>
<dbReference type="SUPFAM" id="SSF56801">
    <property type="entry name" value="Acetyl-CoA synthetase-like"/>
    <property type="match status" value="1"/>
</dbReference>
<feature type="domain" description="AMP-binding enzyme C-terminal" evidence="4">
    <location>
        <begin position="419"/>
        <end position="494"/>
    </location>
</feature>
<dbReference type="GO" id="GO:0016878">
    <property type="term" value="F:acid-thiol ligase activity"/>
    <property type="evidence" value="ECO:0007669"/>
    <property type="project" value="UniProtKB-ARBA"/>
</dbReference>
<dbReference type="GO" id="GO:0050563">
    <property type="term" value="F:trans-feruloyl-CoA synthase activity"/>
    <property type="evidence" value="ECO:0007669"/>
    <property type="project" value="UniProtKB-EC"/>
</dbReference>
<proteinExistence type="inferred from homology"/>
<dbReference type="OrthoDB" id="9803968at2"/>
<dbReference type="InterPro" id="IPR045851">
    <property type="entry name" value="AMP-bd_C_sf"/>
</dbReference>